<name>X5M640_BARHN</name>
<dbReference type="AlphaFoldDB" id="X5M640"/>
<protein>
    <submittedName>
        <fullName evidence="1">Uncharacterized protein</fullName>
    </submittedName>
</protein>
<proteinExistence type="predicted"/>
<reference evidence="2" key="1">
    <citation type="submission" date="2013-11" db="EMBL/GenBank/DDBJ databases">
        <title>Genome sequencing of Bartonella spp. isolated from human blood.</title>
        <authorList>
            <person name="Raoult D."/>
        </authorList>
    </citation>
    <scope>NUCLEOTIDE SEQUENCE</scope>
    <source>
        <strain evidence="2">BM1374165</strain>
    </source>
</reference>
<evidence type="ECO:0000313" key="2">
    <source>
        <dbReference type="Proteomes" id="UP000019801"/>
    </source>
</evidence>
<dbReference type="Proteomes" id="UP000019801">
    <property type="component" value="Chromosome I"/>
</dbReference>
<sequence>MGVSLLRRDKSVKGKFVMTEEAFIGLNMRIDEGAVMRFVMEEVRGK</sequence>
<dbReference type="KEGG" id="bhs:BM1374165_01502"/>
<gene>
    <name evidence="1" type="ORF">BM1374165_01502</name>
</gene>
<dbReference type="EMBL" id="HG969191">
    <property type="protein sequence ID" value="CDO47476.1"/>
    <property type="molecule type" value="Genomic_DNA"/>
</dbReference>
<evidence type="ECO:0000313" key="1">
    <source>
        <dbReference type="EMBL" id="CDO47476.1"/>
    </source>
</evidence>
<organism evidence="1 2">
    <name type="scientific">Bartonella henselae</name>
    <name type="common">Rochalimaea henselae</name>
    <dbReference type="NCBI Taxonomy" id="38323"/>
    <lineage>
        <taxon>Bacteria</taxon>
        <taxon>Pseudomonadati</taxon>
        <taxon>Pseudomonadota</taxon>
        <taxon>Alphaproteobacteria</taxon>
        <taxon>Hyphomicrobiales</taxon>
        <taxon>Bartonellaceae</taxon>
        <taxon>Bartonella</taxon>
    </lineage>
</organism>
<accession>X5M640</accession>